<accession>A0ABY2SRG2</accession>
<keyword evidence="10" id="KW-0718">Serine biosynthesis</keyword>
<sequence length="331" mass="35605">MPISLTYCGLPDTLSQWSGLPLSLSGDEVMPLDYWAGNTGWLLYGKHLDKASLSHFQCALGVPMVIVSAWHVEDYQVVRLAGAFNPAALPLAHRQGLDVAPFGKTPRLSEPGLLVMDMDSTAIRIECIDEIAKLAGVGEQVAAVTERAMRGELDFAASLRHRVATLEGADADILRQVREGLPLMPGLTGLVARLKARGWQVAIASGGFTYFADELRDRLGLVSVAANELEIVDGKFTGRVTGPIVDANYKARELSRLADALSIPRHQTVAVGDGANDLLMLQSAGLGIAYRAKPKVNQQSKVVIRHADLLGILCILSGNLKSADRQARHTL</sequence>
<reference evidence="15 16" key="1">
    <citation type="submission" date="2019-04" db="EMBL/GenBank/DDBJ databases">
        <authorList>
            <person name="Li M."/>
            <person name="Gao C."/>
        </authorList>
    </citation>
    <scope>NUCLEOTIDE SEQUENCE [LARGE SCALE GENOMIC DNA]</scope>
    <source>
        <strain evidence="15 16">BGMRC 2031</strain>
    </source>
</reference>
<evidence type="ECO:0000313" key="16">
    <source>
        <dbReference type="Proteomes" id="UP000305202"/>
    </source>
</evidence>
<comment type="caution">
    <text evidence="15">The sequence shown here is derived from an EMBL/GenBank/DDBJ whole genome shotgun (WGS) entry which is preliminary data.</text>
</comment>
<dbReference type="PANTHER" id="PTHR43344">
    <property type="entry name" value="PHOSPHOSERINE PHOSPHATASE"/>
    <property type="match status" value="1"/>
</dbReference>
<keyword evidence="9" id="KW-0460">Magnesium</keyword>
<dbReference type="SFLD" id="SFLDF00029">
    <property type="entry name" value="phosphoserine_phosphatase"/>
    <property type="match status" value="1"/>
</dbReference>
<dbReference type="SFLD" id="SFLDG01136">
    <property type="entry name" value="C1.6:_Phosphoserine_Phosphatas"/>
    <property type="match status" value="1"/>
</dbReference>
<keyword evidence="16" id="KW-1185">Reference proteome</keyword>
<dbReference type="NCBIfam" id="TIGR00338">
    <property type="entry name" value="serB"/>
    <property type="match status" value="1"/>
</dbReference>
<evidence type="ECO:0000256" key="6">
    <source>
        <dbReference type="ARBA" id="ARBA00022605"/>
    </source>
</evidence>
<evidence type="ECO:0000256" key="10">
    <source>
        <dbReference type="ARBA" id="ARBA00023299"/>
    </source>
</evidence>
<dbReference type="RefSeq" id="WP_136987974.1">
    <property type="nucleotide sequence ID" value="NZ_SZPQ01000001.1"/>
</dbReference>
<dbReference type="SUPFAM" id="SSF56784">
    <property type="entry name" value="HAD-like"/>
    <property type="match status" value="1"/>
</dbReference>
<dbReference type="InterPro" id="IPR004469">
    <property type="entry name" value="PSP"/>
</dbReference>
<evidence type="ECO:0000256" key="2">
    <source>
        <dbReference type="ARBA" id="ARBA00005135"/>
    </source>
</evidence>
<dbReference type="CDD" id="cd07500">
    <property type="entry name" value="HAD_PSP"/>
    <property type="match status" value="1"/>
</dbReference>
<evidence type="ECO:0000313" key="15">
    <source>
        <dbReference type="EMBL" id="TKI08683.1"/>
    </source>
</evidence>
<evidence type="ECO:0000256" key="9">
    <source>
        <dbReference type="ARBA" id="ARBA00022842"/>
    </source>
</evidence>
<dbReference type="PANTHER" id="PTHR43344:SF2">
    <property type="entry name" value="PHOSPHOSERINE PHOSPHATASE"/>
    <property type="match status" value="1"/>
</dbReference>
<dbReference type="EC" id="3.1.3.3" evidence="4"/>
<comment type="catalytic activity">
    <reaction evidence="12">
        <text>O-phospho-L-serine + H2O = L-serine + phosphate</text>
        <dbReference type="Rhea" id="RHEA:21208"/>
        <dbReference type="ChEBI" id="CHEBI:15377"/>
        <dbReference type="ChEBI" id="CHEBI:33384"/>
        <dbReference type="ChEBI" id="CHEBI:43474"/>
        <dbReference type="ChEBI" id="CHEBI:57524"/>
        <dbReference type="EC" id="3.1.3.3"/>
    </reaction>
</comment>
<comment type="catalytic activity">
    <reaction evidence="13">
        <text>O-phospho-D-serine + H2O = D-serine + phosphate</text>
        <dbReference type="Rhea" id="RHEA:24873"/>
        <dbReference type="ChEBI" id="CHEBI:15377"/>
        <dbReference type="ChEBI" id="CHEBI:35247"/>
        <dbReference type="ChEBI" id="CHEBI:43474"/>
        <dbReference type="ChEBI" id="CHEBI:58680"/>
        <dbReference type="EC" id="3.1.3.3"/>
    </reaction>
</comment>
<comment type="similarity">
    <text evidence="3">Belongs to the HAD-like hydrolase superfamily. SerB family.</text>
</comment>
<keyword evidence="6" id="KW-0028">Amino-acid biosynthesis</keyword>
<evidence type="ECO:0000256" key="4">
    <source>
        <dbReference type="ARBA" id="ARBA00012640"/>
    </source>
</evidence>
<dbReference type="EMBL" id="SZPQ01000001">
    <property type="protein sequence ID" value="TKI08683.1"/>
    <property type="molecule type" value="Genomic_DNA"/>
</dbReference>
<evidence type="ECO:0000256" key="7">
    <source>
        <dbReference type="ARBA" id="ARBA00022723"/>
    </source>
</evidence>
<organism evidence="15 16">
    <name type="scientific">Martelella alba</name>
    <dbReference type="NCBI Taxonomy" id="2590451"/>
    <lineage>
        <taxon>Bacteria</taxon>
        <taxon>Pseudomonadati</taxon>
        <taxon>Pseudomonadota</taxon>
        <taxon>Alphaproteobacteria</taxon>
        <taxon>Hyphomicrobiales</taxon>
        <taxon>Aurantimonadaceae</taxon>
        <taxon>Martelella</taxon>
    </lineage>
</organism>
<evidence type="ECO:0000256" key="5">
    <source>
        <dbReference type="ARBA" id="ARBA00015196"/>
    </source>
</evidence>
<dbReference type="Pfam" id="PF18429">
    <property type="entry name" value="DUF5609"/>
    <property type="match status" value="1"/>
</dbReference>
<dbReference type="GO" id="GO:0016787">
    <property type="term" value="F:hydrolase activity"/>
    <property type="evidence" value="ECO:0007669"/>
    <property type="project" value="UniProtKB-KW"/>
</dbReference>
<comment type="cofactor">
    <cofactor evidence="1">
        <name>Mg(2+)</name>
        <dbReference type="ChEBI" id="CHEBI:18420"/>
    </cofactor>
</comment>
<keyword evidence="8 15" id="KW-0378">Hydrolase</keyword>
<evidence type="ECO:0000256" key="1">
    <source>
        <dbReference type="ARBA" id="ARBA00001946"/>
    </source>
</evidence>
<keyword evidence="7" id="KW-0479">Metal-binding</keyword>
<dbReference type="InterPro" id="IPR050582">
    <property type="entry name" value="HAD-like_SerB"/>
</dbReference>
<protein>
    <recommendedName>
        <fullName evidence="5">Phosphoserine phosphatase</fullName>
        <ecNumber evidence="4">3.1.3.3</ecNumber>
    </recommendedName>
    <alternativeName>
        <fullName evidence="11">O-phosphoserine phosphohydrolase</fullName>
    </alternativeName>
</protein>
<evidence type="ECO:0000259" key="14">
    <source>
        <dbReference type="Pfam" id="PF18429"/>
    </source>
</evidence>
<dbReference type="SFLD" id="SFLDS00003">
    <property type="entry name" value="Haloacid_Dehalogenase"/>
    <property type="match status" value="1"/>
</dbReference>
<dbReference type="Gene3D" id="3.40.50.1000">
    <property type="entry name" value="HAD superfamily/HAD-like"/>
    <property type="match status" value="1"/>
</dbReference>
<gene>
    <name evidence="15" type="ORF">FCN80_01120</name>
</gene>
<dbReference type="Proteomes" id="UP000305202">
    <property type="component" value="Unassembled WGS sequence"/>
</dbReference>
<feature type="domain" description="Phosphoserine phosphatase N-terminal" evidence="14">
    <location>
        <begin position="38"/>
        <end position="100"/>
    </location>
</feature>
<evidence type="ECO:0000256" key="11">
    <source>
        <dbReference type="ARBA" id="ARBA00031693"/>
    </source>
</evidence>
<dbReference type="NCBIfam" id="NF008350">
    <property type="entry name" value="PRK11133.1"/>
    <property type="match status" value="1"/>
</dbReference>
<comment type="pathway">
    <text evidence="2">Amino-acid biosynthesis; L-serine biosynthesis; L-serine from 3-phospho-D-glycerate: step 3/3.</text>
</comment>
<dbReference type="InterPro" id="IPR023214">
    <property type="entry name" value="HAD_sf"/>
</dbReference>
<proteinExistence type="inferred from homology"/>
<evidence type="ECO:0000256" key="12">
    <source>
        <dbReference type="ARBA" id="ARBA00048138"/>
    </source>
</evidence>
<evidence type="ECO:0000256" key="13">
    <source>
        <dbReference type="ARBA" id="ARBA00048523"/>
    </source>
</evidence>
<dbReference type="Gene3D" id="1.10.150.210">
    <property type="entry name" value="Phosphoserine phosphatase, domain 2"/>
    <property type="match status" value="1"/>
</dbReference>
<dbReference type="Gene3D" id="3.30.70.2020">
    <property type="match status" value="1"/>
</dbReference>
<dbReference type="NCBIfam" id="TIGR01488">
    <property type="entry name" value="HAD-SF-IB"/>
    <property type="match status" value="1"/>
</dbReference>
<dbReference type="InterPro" id="IPR041449">
    <property type="entry name" value="SerB_N"/>
</dbReference>
<evidence type="ECO:0000256" key="3">
    <source>
        <dbReference type="ARBA" id="ARBA00009184"/>
    </source>
</evidence>
<dbReference type="SFLD" id="SFLDG01137">
    <property type="entry name" value="C1.6.1:_Phosphoserine_Phosphat"/>
    <property type="match status" value="1"/>
</dbReference>
<dbReference type="InterPro" id="IPR036412">
    <property type="entry name" value="HAD-like_sf"/>
</dbReference>
<evidence type="ECO:0000256" key="8">
    <source>
        <dbReference type="ARBA" id="ARBA00022801"/>
    </source>
</evidence>
<name>A0ABY2SRG2_9HYPH</name>
<dbReference type="Pfam" id="PF00702">
    <property type="entry name" value="Hydrolase"/>
    <property type="match status" value="1"/>
</dbReference>